<evidence type="ECO:0000313" key="1">
    <source>
        <dbReference type="EMBL" id="GLR68555.1"/>
    </source>
</evidence>
<sequence>MPRNLIAGIGNVMQLAFVPADVDAALKYWTQTMGAGPFVALDHVQMDAATYKGAPVAIDFSVYIGYWGDLQIEIIAQHDDTPSIYKSWRDEGCEGLHHVCLITSDMAKARRIIQDAGGTVVQEAFLPGGVEAFYAETGGGPGTMVEVLQPNQAILDAFAHIKSLSVGWDGADPVRRLG</sequence>
<reference evidence="2" key="1">
    <citation type="journal article" date="2019" name="Int. J. Syst. Evol. Microbiol.">
        <title>The Global Catalogue of Microorganisms (GCM) 10K type strain sequencing project: providing services to taxonomists for standard genome sequencing and annotation.</title>
        <authorList>
            <consortium name="The Broad Institute Genomics Platform"/>
            <consortium name="The Broad Institute Genome Sequencing Center for Infectious Disease"/>
            <person name="Wu L."/>
            <person name="Ma J."/>
        </authorList>
    </citation>
    <scope>NUCLEOTIDE SEQUENCE [LARGE SCALE GENOMIC DNA]</scope>
    <source>
        <strain evidence="2">NBRC 112502</strain>
    </source>
</reference>
<dbReference type="Pfam" id="PF13669">
    <property type="entry name" value="Glyoxalase_4"/>
    <property type="match status" value="1"/>
</dbReference>
<comment type="caution">
    <text evidence="1">The sequence shown here is derived from an EMBL/GenBank/DDBJ whole genome shotgun (WGS) entry which is preliminary data.</text>
</comment>
<proteinExistence type="predicted"/>
<organism evidence="1 2">
    <name type="scientific">Acidocella aquatica</name>
    <dbReference type="NCBI Taxonomy" id="1922313"/>
    <lineage>
        <taxon>Bacteria</taxon>
        <taxon>Pseudomonadati</taxon>
        <taxon>Pseudomonadota</taxon>
        <taxon>Alphaproteobacteria</taxon>
        <taxon>Acetobacterales</taxon>
        <taxon>Acidocellaceae</taxon>
        <taxon>Acidocella</taxon>
    </lineage>
</organism>
<gene>
    <name evidence="1" type="ORF">GCM10010909_32360</name>
</gene>
<dbReference type="Proteomes" id="UP001156641">
    <property type="component" value="Unassembled WGS sequence"/>
</dbReference>
<dbReference type="SUPFAM" id="SSF54593">
    <property type="entry name" value="Glyoxalase/Bleomycin resistance protein/Dihydroxybiphenyl dioxygenase"/>
    <property type="match status" value="1"/>
</dbReference>
<keyword evidence="2" id="KW-1185">Reference proteome</keyword>
<dbReference type="RefSeq" id="WP_284259400.1">
    <property type="nucleotide sequence ID" value="NZ_BSOS01000090.1"/>
</dbReference>
<name>A0ABQ6AEU2_9PROT</name>
<evidence type="ECO:0000313" key="2">
    <source>
        <dbReference type="Proteomes" id="UP001156641"/>
    </source>
</evidence>
<dbReference type="EMBL" id="BSOS01000090">
    <property type="protein sequence ID" value="GLR68555.1"/>
    <property type="molecule type" value="Genomic_DNA"/>
</dbReference>
<accession>A0ABQ6AEU2</accession>
<protein>
    <submittedName>
        <fullName evidence="1">Glyoxalase</fullName>
    </submittedName>
</protein>
<dbReference type="InterPro" id="IPR029068">
    <property type="entry name" value="Glyas_Bleomycin-R_OHBP_Dase"/>
</dbReference>
<dbReference type="Gene3D" id="3.10.180.10">
    <property type="entry name" value="2,3-Dihydroxybiphenyl 1,2-Dioxygenase, domain 1"/>
    <property type="match status" value="1"/>
</dbReference>